<evidence type="ECO:0008006" key="5">
    <source>
        <dbReference type="Google" id="ProtNLM"/>
    </source>
</evidence>
<evidence type="ECO:0000256" key="1">
    <source>
        <dbReference type="SAM" id="MobiDB-lite"/>
    </source>
</evidence>
<gene>
    <name evidence="3" type="ORF">SEPMUDRAFT_111388</name>
</gene>
<dbReference type="OrthoDB" id="3924764at2759"/>
<dbReference type="Proteomes" id="UP000016931">
    <property type="component" value="Unassembled WGS sequence"/>
</dbReference>
<accession>M3BS28</accession>
<dbReference type="RefSeq" id="XP_016757024.1">
    <property type="nucleotide sequence ID" value="XM_016900914.1"/>
</dbReference>
<feature type="region of interest" description="Disordered" evidence="1">
    <location>
        <begin position="102"/>
        <end position="123"/>
    </location>
</feature>
<dbReference type="AlphaFoldDB" id="M3BS28"/>
<organism evidence="3 4">
    <name type="scientific">Sphaerulina musiva (strain SO2202)</name>
    <name type="common">Poplar stem canker fungus</name>
    <name type="synonym">Septoria musiva</name>
    <dbReference type="NCBI Taxonomy" id="692275"/>
    <lineage>
        <taxon>Eukaryota</taxon>
        <taxon>Fungi</taxon>
        <taxon>Dikarya</taxon>
        <taxon>Ascomycota</taxon>
        <taxon>Pezizomycotina</taxon>
        <taxon>Dothideomycetes</taxon>
        <taxon>Dothideomycetidae</taxon>
        <taxon>Mycosphaerellales</taxon>
        <taxon>Mycosphaerellaceae</taxon>
        <taxon>Sphaerulina</taxon>
    </lineage>
</organism>
<name>M3BS28_SPHMS</name>
<sequence>MFTLTTLLAASGFLLSTSHALEFPDSSCAICPPDNQTLTACGQRFGSCYDFCAESRKEFPVPECNGVSDEVLICEYFKSDCGELYGGCYSNKGPIPGWAVPTCPPESEPSKPEPQTAPKQDPTCQICVDNINDCGAC</sequence>
<proteinExistence type="predicted"/>
<dbReference type="GeneID" id="27898051"/>
<protein>
    <recommendedName>
        <fullName evidence="5">Kazal-like domain-containing protein</fullName>
    </recommendedName>
</protein>
<dbReference type="STRING" id="692275.M3BS28"/>
<feature type="chain" id="PRO_5004031546" description="Kazal-like domain-containing protein" evidence="2">
    <location>
        <begin position="21"/>
        <end position="137"/>
    </location>
</feature>
<evidence type="ECO:0000256" key="2">
    <source>
        <dbReference type="SAM" id="SignalP"/>
    </source>
</evidence>
<evidence type="ECO:0000313" key="3">
    <source>
        <dbReference type="EMBL" id="EMF08903.1"/>
    </source>
</evidence>
<dbReference type="EMBL" id="KB456270">
    <property type="protein sequence ID" value="EMF08903.1"/>
    <property type="molecule type" value="Genomic_DNA"/>
</dbReference>
<feature type="signal peptide" evidence="2">
    <location>
        <begin position="1"/>
        <end position="20"/>
    </location>
</feature>
<evidence type="ECO:0000313" key="4">
    <source>
        <dbReference type="Proteomes" id="UP000016931"/>
    </source>
</evidence>
<dbReference type="HOGENOM" id="CLU_1620358_0_0_1"/>
<reference evidence="3 4" key="1">
    <citation type="journal article" date="2012" name="PLoS Pathog.">
        <title>Diverse lifestyles and strategies of plant pathogenesis encoded in the genomes of eighteen Dothideomycetes fungi.</title>
        <authorList>
            <person name="Ohm R.A."/>
            <person name="Feau N."/>
            <person name="Henrissat B."/>
            <person name="Schoch C.L."/>
            <person name="Horwitz B.A."/>
            <person name="Barry K.W."/>
            <person name="Condon B.J."/>
            <person name="Copeland A.C."/>
            <person name="Dhillon B."/>
            <person name="Glaser F."/>
            <person name="Hesse C.N."/>
            <person name="Kosti I."/>
            <person name="LaButti K."/>
            <person name="Lindquist E.A."/>
            <person name="Lucas S."/>
            <person name="Salamov A.A."/>
            <person name="Bradshaw R.E."/>
            <person name="Ciuffetti L."/>
            <person name="Hamelin R.C."/>
            <person name="Kema G.H.J."/>
            <person name="Lawrence C."/>
            <person name="Scott J.A."/>
            <person name="Spatafora J.W."/>
            <person name="Turgeon B.G."/>
            <person name="de Wit P.J.G.M."/>
            <person name="Zhong S."/>
            <person name="Goodwin S.B."/>
            <person name="Grigoriev I.V."/>
        </authorList>
    </citation>
    <scope>NUCLEOTIDE SEQUENCE [LARGE SCALE GENOMIC DNA]</scope>
    <source>
        <strain evidence="3 4">SO2202</strain>
    </source>
</reference>
<keyword evidence="2" id="KW-0732">Signal</keyword>
<keyword evidence="4" id="KW-1185">Reference proteome</keyword>